<evidence type="ECO:0000256" key="1">
    <source>
        <dbReference type="SAM" id="MobiDB-lite"/>
    </source>
</evidence>
<feature type="compositionally biased region" description="Low complexity" evidence="1">
    <location>
        <begin position="102"/>
        <end position="116"/>
    </location>
</feature>
<feature type="non-terminal residue" evidence="2">
    <location>
        <position position="1"/>
    </location>
</feature>
<protein>
    <submittedName>
        <fullName evidence="2">FtsH protein</fullName>
    </submittedName>
</protein>
<sequence length="248" mass="27666">MSPSQPPKLPDLARLAQESGLDKNVMAFLRESGVNTSGVLFHLFSKRERIAKTLQPLEAGVRVQGTNVKLDFVAMGVAVAVLEHMVDQIELARKAQFACGASTPTMTTSDASTSSAEDQKPPKVLPKGYWATVIQDFEKEVVAGQNRTFPSHQLVGAEEFVKQQQPIPEPQRLLTVLDAFESIRWSMIFARWGQEHQVNTLVDFFVNLTRDHPNKIPQIREYYKKTSWDLAMHMRAGGTFGSGVDKIV</sequence>
<gene>
    <name evidence="2" type="primary">ftsH</name>
    <name evidence="2" type="ORF">SPIL2461_LOCUS12907</name>
</gene>
<evidence type="ECO:0000313" key="3">
    <source>
        <dbReference type="Proteomes" id="UP000649617"/>
    </source>
</evidence>
<evidence type="ECO:0000313" key="2">
    <source>
        <dbReference type="EMBL" id="CAE7499221.1"/>
    </source>
</evidence>
<proteinExistence type="predicted"/>
<dbReference type="AlphaFoldDB" id="A0A812T0X3"/>
<comment type="caution">
    <text evidence="2">The sequence shown here is derived from an EMBL/GenBank/DDBJ whole genome shotgun (WGS) entry which is preliminary data.</text>
</comment>
<accession>A0A812T0X3</accession>
<feature type="region of interest" description="Disordered" evidence="1">
    <location>
        <begin position="102"/>
        <end position="122"/>
    </location>
</feature>
<keyword evidence="3" id="KW-1185">Reference proteome</keyword>
<name>A0A812T0X3_SYMPI</name>
<dbReference type="EMBL" id="CAJNIZ010027293">
    <property type="protein sequence ID" value="CAE7499221.1"/>
    <property type="molecule type" value="Genomic_DNA"/>
</dbReference>
<dbReference type="Proteomes" id="UP000649617">
    <property type="component" value="Unassembled WGS sequence"/>
</dbReference>
<dbReference type="OrthoDB" id="10570657at2759"/>
<organism evidence="2 3">
    <name type="scientific">Symbiodinium pilosum</name>
    <name type="common">Dinoflagellate</name>
    <dbReference type="NCBI Taxonomy" id="2952"/>
    <lineage>
        <taxon>Eukaryota</taxon>
        <taxon>Sar</taxon>
        <taxon>Alveolata</taxon>
        <taxon>Dinophyceae</taxon>
        <taxon>Suessiales</taxon>
        <taxon>Symbiodiniaceae</taxon>
        <taxon>Symbiodinium</taxon>
    </lineage>
</organism>
<reference evidence="2" key="1">
    <citation type="submission" date="2021-02" db="EMBL/GenBank/DDBJ databases">
        <authorList>
            <person name="Dougan E. K."/>
            <person name="Rhodes N."/>
            <person name="Thang M."/>
            <person name="Chan C."/>
        </authorList>
    </citation>
    <scope>NUCLEOTIDE SEQUENCE</scope>
</reference>